<dbReference type="Gene3D" id="3.40.50.720">
    <property type="entry name" value="NAD(P)-binding Rossmann-like Domain"/>
    <property type="match status" value="1"/>
</dbReference>
<accession>A0A6N3EJN6</accession>
<proteinExistence type="inferred from homology"/>
<feature type="domain" description="NAD-dependent epimerase/dehydratase" evidence="2">
    <location>
        <begin position="4"/>
        <end position="212"/>
    </location>
</feature>
<evidence type="ECO:0000256" key="1">
    <source>
        <dbReference type="ARBA" id="ARBA00007637"/>
    </source>
</evidence>
<gene>
    <name evidence="3" type="ORF">IBLFYP30_00249</name>
</gene>
<organism evidence="3">
    <name type="scientific">Intestinibacter bartlettii</name>
    <dbReference type="NCBI Taxonomy" id="261299"/>
    <lineage>
        <taxon>Bacteria</taxon>
        <taxon>Bacillati</taxon>
        <taxon>Bacillota</taxon>
        <taxon>Clostridia</taxon>
        <taxon>Peptostreptococcales</taxon>
        <taxon>Peptostreptococcaceae</taxon>
        <taxon>Intestinibacter</taxon>
    </lineage>
</organism>
<evidence type="ECO:0000259" key="2">
    <source>
        <dbReference type="Pfam" id="PF01370"/>
    </source>
</evidence>
<protein>
    <submittedName>
        <fullName evidence="3">dTDP-glucose 4,6 dehydratase</fullName>
    </submittedName>
</protein>
<dbReference type="SUPFAM" id="SSF51735">
    <property type="entry name" value="NAD(P)-binding Rossmann-fold domains"/>
    <property type="match status" value="1"/>
</dbReference>
<comment type="similarity">
    <text evidence="1">Belongs to the NAD(P)-dependent epimerase/dehydratase family.</text>
</comment>
<dbReference type="Pfam" id="PF01370">
    <property type="entry name" value="Epimerase"/>
    <property type="match status" value="1"/>
</dbReference>
<dbReference type="InterPro" id="IPR001509">
    <property type="entry name" value="Epimerase_deHydtase"/>
</dbReference>
<dbReference type="InterPro" id="IPR036291">
    <property type="entry name" value="NAD(P)-bd_dom_sf"/>
</dbReference>
<dbReference type="PANTHER" id="PTHR43000">
    <property type="entry name" value="DTDP-D-GLUCOSE 4,6-DEHYDRATASE-RELATED"/>
    <property type="match status" value="1"/>
</dbReference>
<evidence type="ECO:0000313" key="3">
    <source>
        <dbReference type="EMBL" id="VYU38951.1"/>
    </source>
</evidence>
<reference evidence="3" key="1">
    <citation type="submission" date="2019-11" db="EMBL/GenBank/DDBJ databases">
        <authorList>
            <person name="Feng L."/>
        </authorList>
    </citation>
    <scope>NUCLEOTIDE SEQUENCE</scope>
    <source>
        <strain evidence="3">IbartlettiiLFYP30</strain>
    </source>
</reference>
<dbReference type="AlphaFoldDB" id="A0A6N3EJN6"/>
<sequence length="312" mass="36941">MESVLIMGGSDFIGKSLAKHFIKHQHKVDVLTTGRVDYEGVNRHFSCDRKNIEELEKALKDNEYTYIYDMTVFLKSEIEDLFKFVNRDTLKKYVVLSSSVVYKESEKYISEDGEKELNPAYGKYGIEKVQAEHYIIDSDIPYIIIRPTHIYGPENNLYRETYFFDRIREGKAIPVPSDRNEPVLNQFIYIDDFVRVLYSLTKNDKVREIYNVSTPQNITWKKFIETCGEVMDKEPIIKYVDSDKIKIKERSYFPFKNTSCILEIEKLIDHGLYIPNILLEKGLRKTYEWYIKKKPRMNDEKMVEVEQVLKIV</sequence>
<dbReference type="EMBL" id="CACRUE010000034">
    <property type="protein sequence ID" value="VYU38951.1"/>
    <property type="molecule type" value="Genomic_DNA"/>
</dbReference>
<name>A0A6N3EJN6_9FIRM</name>
<dbReference type="RefSeq" id="WP_024037709.1">
    <property type="nucleotide sequence ID" value="NZ_CACRUE010000034.1"/>
</dbReference>